<dbReference type="STRING" id="576137.A0A1L7X8D8"/>
<accession>A0A1L7X8D8</accession>
<gene>
    <name evidence="1" type="ORF">PAC_11184</name>
</gene>
<keyword evidence="2" id="KW-1185">Reference proteome</keyword>
<reference evidence="1 2" key="1">
    <citation type="submission" date="2016-03" db="EMBL/GenBank/DDBJ databases">
        <authorList>
            <person name="Ploux O."/>
        </authorList>
    </citation>
    <scope>NUCLEOTIDE SEQUENCE [LARGE SCALE GENOMIC DNA]</scope>
    <source>
        <strain evidence="1 2">UAMH 11012</strain>
    </source>
</reference>
<organism evidence="1 2">
    <name type="scientific">Phialocephala subalpina</name>
    <dbReference type="NCBI Taxonomy" id="576137"/>
    <lineage>
        <taxon>Eukaryota</taxon>
        <taxon>Fungi</taxon>
        <taxon>Dikarya</taxon>
        <taxon>Ascomycota</taxon>
        <taxon>Pezizomycotina</taxon>
        <taxon>Leotiomycetes</taxon>
        <taxon>Helotiales</taxon>
        <taxon>Mollisiaceae</taxon>
        <taxon>Phialocephala</taxon>
        <taxon>Phialocephala fortinii species complex</taxon>
    </lineage>
</organism>
<protein>
    <submittedName>
        <fullName evidence="1">Uncharacterized protein</fullName>
    </submittedName>
</protein>
<dbReference type="OrthoDB" id="10254945at2759"/>
<dbReference type="EMBL" id="FJOG01000018">
    <property type="protein sequence ID" value="CZR61288.1"/>
    <property type="molecule type" value="Genomic_DNA"/>
</dbReference>
<name>A0A1L7X8D8_9HELO</name>
<sequence>MPTCYNFPIALRPSSQITSPQLTKKYSHPIGNWIPHIDHRILRNTGKSGLTPLPPLNSEGLSDEELGKLYRERVAYEVYQRRRLAGFTPDELKTIEALAGLDDTPMEDNLTNDIHPIFQQPAWLSEDELPKHQALIPTLGDYNGFWSAHDLKIWGFVLAPCLQLATVILTSISVYPWLDALFKGPIINLPTINPGDADRLWMFSQRTAAERNTETEFEDLQRQILLLSGRIRIGFRNISSHYISGMATEDYTLGYTQPLEDFVPNNLLMLISVEVLQPLLRQDLTDAERLVHDTSTKYGIRQADVNSRIRETDLDSIVHGSSSGKQELLRLAATTSHISSLKISIWGGETSHLHGMDYARGGAGLPTFGVCYHDWFQAQHSKRLRPHLLRNQGYTTSLLSTQRPDHHDIYPVPISWVQSMFQEVTWNVLIKKVGTVTQMGPLTVGTRIFTKQDESPDDMFNVVPPNNMEDEYESLRYRPELDLSSLDSGAIIHRAIQVDKIFNRMGLSPELREKARASNISLILASTADGQLNGPNAFSYITANPFDPLPDEEEIPDEDYRCPRWLEIVAYMCRNQAPLQLALDTIGTLPVPLFYRYIRERGGINLSGLELWNFLGVANSRRVFFLIDPYPGPGLVTRIEAGWPPAIPFSFMSIPKPQHVSSAAEKDEIMAIIRQSGCQRFLFNKMQTQTMRDMDIDVFRLAVEENEAHMFGPDEFKALITDCVRETWDFNNEFTLGPGGIIRFTYDMTKLIKGEVTDPFMKTQLAKIKQRKDEIETEWRNKQLQGT</sequence>
<proteinExistence type="predicted"/>
<evidence type="ECO:0000313" key="1">
    <source>
        <dbReference type="EMBL" id="CZR61288.1"/>
    </source>
</evidence>
<dbReference type="AlphaFoldDB" id="A0A1L7X8D8"/>
<evidence type="ECO:0000313" key="2">
    <source>
        <dbReference type="Proteomes" id="UP000184330"/>
    </source>
</evidence>
<dbReference type="Proteomes" id="UP000184330">
    <property type="component" value="Unassembled WGS sequence"/>
</dbReference>